<dbReference type="PROSITE" id="PS50853">
    <property type="entry name" value="FN3"/>
    <property type="match status" value="1"/>
</dbReference>
<dbReference type="PANTHER" id="PTHR22953:SF153">
    <property type="entry name" value="PURPLE ACID PHOSPHATASE"/>
    <property type="match status" value="1"/>
</dbReference>
<dbReference type="Pfam" id="PF16656">
    <property type="entry name" value="Pur_ac_phosph_N"/>
    <property type="match status" value="1"/>
</dbReference>
<feature type="domain" description="Fibronectin type-III" evidence="2">
    <location>
        <begin position="1"/>
        <end position="33"/>
    </location>
</feature>
<dbReference type="Pfam" id="PF00149">
    <property type="entry name" value="Metallophos"/>
    <property type="match status" value="1"/>
</dbReference>
<keyword evidence="1" id="KW-0732">Signal</keyword>
<dbReference type="GO" id="GO:0003993">
    <property type="term" value="F:acid phosphatase activity"/>
    <property type="evidence" value="ECO:0007669"/>
    <property type="project" value="InterPro"/>
</dbReference>
<feature type="non-terminal residue" evidence="3">
    <location>
        <position position="1"/>
    </location>
</feature>
<proteinExistence type="predicted"/>
<dbReference type="InterPro" id="IPR004843">
    <property type="entry name" value="Calcineurin-like_PHP"/>
</dbReference>
<dbReference type="Gene3D" id="3.60.21.10">
    <property type="match status" value="1"/>
</dbReference>
<dbReference type="AlphaFoldDB" id="A0A382GFT8"/>
<reference evidence="3" key="1">
    <citation type="submission" date="2018-05" db="EMBL/GenBank/DDBJ databases">
        <authorList>
            <person name="Lanie J.A."/>
            <person name="Ng W.-L."/>
            <person name="Kazmierczak K.M."/>
            <person name="Andrzejewski T.M."/>
            <person name="Davidsen T.M."/>
            <person name="Wayne K.J."/>
            <person name="Tettelin H."/>
            <person name="Glass J.I."/>
            <person name="Rusch D."/>
            <person name="Podicherti R."/>
            <person name="Tsui H.-C.T."/>
            <person name="Winkler M.E."/>
        </authorList>
    </citation>
    <scope>NUCLEOTIDE SEQUENCE</scope>
</reference>
<evidence type="ECO:0000259" key="2">
    <source>
        <dbReference type="PROSITE" id="PS50853"/>
    </source>
</evidence>
<organism evidence="3">
    <name type="scientific">marine metagenome</name>
    <dbReference type="NCBI Taxonomy" id="408172"/>
    <lineage>
        <taxon>unclassified sequences</taxon>
        <taxon>metagenomes</taxon>
        <taxon>ecological metagenomes</taxon>
    </lineage>
</organism>
<gene>
    <name evidence="3" type="ORF">METZ01_LOCUS226327</name>
</gene>
<accession>A0A382GFT8</accession>
<protein>
    <recommendedName>
        <fullName evidence="2">Fibronectin type-III domain-containing protein</fullName>
    </recommendedName>
</protein>
<dbReference type="InterPro" id="IPR003961">
    <property type="entry name" value="FN3_dom"/>
</dbReference>
<dbReference type="Gene3D" id="2.60.40.380">
    <property type="entry name" value="Purple acid phosphatase-like, N-terminal"/>
    <property type="match status" value="1"/>
</dbReference>
<sequence length="300" mass="34140">LTGLEPDTTYLYSVGDGSGDGWSEMAEFTTAPGRTEPFSFVYMGDAQNGLERWGSLVHNAFRQRPDAAFYIMAGDLVNRGNERDDWDSFFHSARGIYDRRPVVPAIGNHENQGGHPGMYLQMFDLPKNGPESIEPERAYTFRYSNAEFFVLDSNLTPESQSAWLENALKSSTATWKFAVYHHPAYSSSPDRDNPGIRDHWTPLFDKYHLDMALQGHDHAYLRTYPMKDQKKAGSTAEGTVYIVSVSGTKYYEQDPREYIEFGMTNVSTFQVLDIQISGNRLVYRSYDTDGKLRDNLIIEK</sequence>
<dbReference type="EMBL" id="UINC01055040">
    <property type="protein sequence ID" value="SVB73473.1"/>
    <property type="molecule type" value="Genomic_DNA"/>
</dbReference>
<dbReference type="InterPro" id="IPR039331">
    <property type="entry name" value="PAPs-like"/>
</dbReference>
<dbReference type="GO" id="GO:0046872">
    <property type="term" value="F:metal ion binding"/>
    <property type="evidence" value="ECO:0007669"/>
    <property type="project" value="InterPro"/>
</dbReference>
<dbReference type="InterPro" id="IPR008963">
    <property type="entry name" value="Purple_acid_Pase-like_N"/>
</dbReference>
<dbReference type="PANTHER" id="PTHR22953">
    <property type="entry name" value="ACID PHOSPHATASE RELATED"/>
    <property type="match status" value="1"/>
</dbReference>
<evidence type="ECO:0000313" key="3">
    <source>
        <dbReference type="EMBL" id="SVB73473.1"/>
    </source>
</evidence>
<dbReference type="SUPFAM" id="SSF56300">
    <property type="entry name" value="Metallo-dependent phosphatases"/>
    <property type="match status" value="1"/>
</dbReference>
<dbReference type="SUPFAM" id="SSF49363">
    <property type="entry name" value="Purple acid phosphatase, N-terminal domain"/>
    <property type="match status" value="1"/>
</dbReference>
<evidence type="ECO:0000256" key="1">
    <source>
        <dbReference type="ARBA" id="ARBA00022729"/>
    </source>
</evidence>
<dbReference type="InterPro" id="IPR029052">
    <property type="entry name" value="Metallo-depent_PP-like"/>
</dbReference>
<name>A0A382GFT8_9ZZZZ</name>
<dbReference type="InterPro" id="IPR015914">
    <property type="entry name" value="PAPs_N"/>
</dbReference>